<name>A0A0K2U844_LEPSM</name>
<accession>A0A0K2U844</accession>
<proteinExistence type="predicted"/>
<reference evidence="1" key="1">
    <citation type="submission" date="2014-05" db="EMBL/GenBank/DDBJ databases">
        <authorList>
            <person name="Chronopoulou M."/>
        </authorList>
    </citation>
    <scope>NUCLEOTIDE SEQUENCE</scope>
    <source>
        <tissue evidence="1">Whole organism</tissue>
    </source>
</reference>
<organism evidence="1">
    <name type="scientific">Lepeophtheirus salmonis</name>
    <name type="common">Salmon louse</name>
    <name type="synonym">Caligus salmonis</name>
    <dbReference type="NCBI Taxonomy" id="72036"/>
    <lineage>
        <taxon>Eukaryota</taxon>
        <taxon>Metazoa</taxon>
        <taxon>Ecdysozoa</taxon>
        <taxon>Arthropoda</taxon>
        <taxon>Crustacea</taxon>
        <taxon>Multicrustacea</taxon>
        <taxon>Hexanauplia</taxon>
        <taxon>Copepoda</taxon>
        <taxon>Siphonostomatoida</taxon>
        <taxon>Caligidae</taxon>
        <taxon>Lepeophtheirus</taxon>
    </lineage>
</organism>
<sequence>MEYAVGGTPYEVMYGHPIQVVSEGLHLSKEFNITNHRRTAVANMWK</sequence>
<dbReference type="EMBL" id="HACA01016751">
    <property type="protein sequence ID" value="CDW34112.1"/>
    <property type="molecule type" value="Transcribed_RNA"/>
</dbReference>
<evidence type="ECO:0000313" key="1">
    <source>
        <dbReference type="EMBL" id="CDW34112.1"/>
    </source>
</evidence>
<dbReference type="AlphaFoldDB" id="A0A0K2U844"/>
<protein>
    <submittedName>
        <fullName evidence="1">Uncharacterized protein</fullName>
    </submittedName>
</protein>